<gene>
    <name evidence="3" type="ORF">IPP15_01905</name>
</gene>
<keyword evidence="1" id="KW-0472">Membrane</keyword>
<proteinExistence type="predicted"/>
<dbReference type="PANTHER" id="PTHR34220">
    <property type="entry name" value="SENSOR HISTIDINE KINASE YPDA"/>
    <property type="match status" value="1"/>
</dbReference>
<dbReference type="Gene3D" id="3.30.565.10">
    <property type="entry name" value="Histidine kinase-like ATPase, C-terminal domain"/>
    <property type="match status" value="1"/>
</dbReference>
<dbReference type="GO" id="GO:0016020">
    <property type="term" value="C:membrane"/>
    <property type="evidence" value="ECO:0007669"/>
    <property type="project" value="InterPro"/>
</dbReference>
<dbReference type="Pfam" id="PF06580">
    <property type="entry name" value="His_kinase"/>
    <property type="match status" value="1"/>
</dbReference>
<comment type="caution">
    <text evidence="3">The sequence shown here is derived from an EMBL/GenBank/DDBJ whole genome shotgun (WGS) entry which is preliminary data.</text>
</comment>
<name>A0A9D7XRY1_9BACT</name>
<reference evidence="3 4" key="1">
    <citation type="submission" date="2020-10" db="EMBL/GenBank/DDBJ databases">
        <title>Connecting structure to function with the recovery of over 1000 high-quality activated sludge metagenome-assembled genomes encoding full-length rRNA genes using long-read sequencing.</title>
        <authorList>
            <person name="Singleton C.M."/>
            <person name="Petriglieri F."/>
            <person name="Kristensen J.M."/>
            <person name="Kirkegaard R.H."/>
            <person name="Michaelsen T.Y."/>
            <person name="Andersen M.H."/>
            <person name="Karst S.M."/>
            <person name="Dueholm M.S."/>
            <person name="Nielsen P.H."/>
            <person name="Albertsen M."/>
        </authorList>
    </citation>
    <scope>NUCLEOTIDE SEQUENCE [LARGE SCALE GENOMIC DNA]</scope>
    <source>
        <strain evidence="3">Ribe_18-Q3-R11-54_MAXAC.273</strain>
    </source>
</reference>
<feature type="transmembrane region" description="Helical" evidence="1">
    <location>
        <begin position="70"/>
        <end position="92"/>
    </location>
</feature>
<accession>A0A9D7XRY1</accession>
<dbReference type="InterPro" id="IPR036890">
    <property type="entry name" value="HATPase_C_sf"/>
</dbReference>
<dbReference type="InterPro" id="IPR050640">
    <property type="entry name" value="Bact_2-comp_sensor_kinase"/>
</dbReference>
<dbReference type="PANTHER" id="PTHR34220:SF7">
    <property type="entry name" value="SENSOR HISTIDINE KINASE YPDA"/>
    <property type="match status" value="1"/>
</dbReference>
<keyword evidence="1" id="KW-1133">Transmembrane helix</keyword>
<dbReference type="Proteomes" id="UP000808337">
    <property type="component" value="Unassembled WGS sequence"/>
</dbReference>
<keyword evidence="1" id="KW-0812">Transmembrane</keyword>
<dbReference type="EMBL" id="JADKGY010000001">
    <property type="protein sequence ID" value="MBK9981177.1"/>
    <property type="molecule type" value="Genomic_DNA"/>
</dbReference>
<feature type="transmembrane region" description="Helical" evidence="1">
    <location>
        <begin position="40"/>
        <end position="58"/>
    </location>
</feature>
<dbReference type="SUPFAM" id="SSF55874">
    <property type="entry name" value="ATPase domain of HSP90 chaperone/DNA topoisomerase II/histidine kinase"/>
    <property type="match status" value="1"/>
</dbReference>
<feature type="transmembrane region" description="Helical" evidence="1">
    <location>
        <begin position="108"/>
        <end position="127"/>
    </location>
</feature>
<dbReference type="AlphaFoldDB" id="A0A9D7XRY1"/>
<evidence type="ECO:0000256" key="1">
    <source>
        <dbReference type="SAM" id="Phobius"/>
    </source>
</evidence>
<evidence type="ECO:0000313" key="4">
    <source>
        <dbReference type="Proteomes" id="UP000808337"/>
    </source>
</evidence>
<keyword evidence="3" id="KW-0418">Kinase</keyword>
<sequence>MQILQKPWFLHVLFWIMVFGMMLMAGSTNSGSLMEITRKLINLAFYILVVYVNLGYLIPRFLSQKNFMTYCLLLLAMVAVFTPIMVLLLYITTSEVEPREYLIMNQQWIFLLLFMIAGGSTVIKIISDWQRHQRDRKDLETQRMQSEIKFLKSQINPHFLFNTLNSLYALTLKKSDKAPEIVIKLSEMMRYMLYECNERRVPLQKEVNYIENYLAMEKLRQSGHADIQFKVEGMISDQTIAPLIFIPFLENSFKHGINHQISDGYVHVVMKVLDEKLLLRILNSKPNQAVIPFEKQNGGIGLANVRRRLSLLYPNQYKLDIEESEKEHIVELSLDLSN</sequence>
<evidence type="ECO:0000259" key="2">
    <source>
        <dbReference type="Pfam" id="PF06580"/>
    </source>
</evidence>
<dbReference type="InterPro" id="IPR010559">
    <property type="entry name" value="Sig_transdc_His_kin_internal"/>
</dbReference>
<dbReference type="GO" id="GO:0000155">
    <property type="term" value="F:phosphorelay sensor kinase activity"/>
    <property type="evidence" value="ECO:0007669"/>
    <property type="project" value="InterPro"/>
</dbReference>
<evidence type="ECO:0000313" key="3">
    <source>
        <dbReference type="EMBL" id="MBK9981177.1"/>
    </source>
</evidence>
<organism evidence="3 4">
    <name type="scientific">Candidatus Opimibacter skivensis</name>
    <dbReference type="NCBI Taxonomy" id="2982028"/>
    <lineage>
        <taxon>Bacteria</taxon>
        <taxon>Pseudomonadati</taxon>
        <taxon>Bacteroidota</taxon>
        <taxon>Saprospiria</taxon>
        <taxon>Saprospirales</taxon>
        <taxon>Saprospiraceae</taxon>
        <taxon>Candidatus Opimibacter</taxon>
    </lineage>
</organism>
<feature type="transmembrane region" description="Helical" evidence="1">
    <location>
        <begin position="7"/>
        <end position="28"/>
    </location>
</feature>
<feature type="domain" description="Signal transduction histidine kinase internal region" evidence="2">
    <location>
        <begin position="147"/>
        <end position="221"/>
    </location>
</feature>
<keyword evidence="3" id="KW-0808">Transferase</keyword>
<protein>
    <submittedName>
        <fullName evidence="3">Histidine kinase</fullName>
    </submittedName>
</protein>